<evidence type="ECO:0000256" key="3">
    <source>
        <dbReference type="SAM" id="MobiDB-lite"/>
    </source>
</evidence>
<accession>A0A0C2JVX8</accession>
<evidence type="ECO:0008006" key="6">
    <source>
        <dbReference type="Google" id="ProtNLM"/>
    </source>
</evidence>
<dbReference type="SUPFAM" id="SSF57362">
    <property type="entry name" value="BPTI-like"/>
    <property type="match status" value="1"/>
</dbReference>
<proteinExistence type="predicted"/>
<dbReference type="Proteomes" id="UP000031668">
    <property type="component" value="Unassembled WGS sequence"/>
</dbReference>
<evidence type="ECO:0000256" key="1">
    <source>
        <dbReference type="ARBA" id="ARBA00022690"/>
    </source>
</evidence>
<dbReference type="AlphaFoldDB" id="A0A0C2JVX8"/>
<feature type="region of interest" description="Disordered" evidence="3">
    <location>
        <begin position="102"/>
        <end position="123"/>
    </location>
</feature>
<keyword evidence="5" id="KW-1185">Reference proteome</keyword>
<keyword evidence="1" id="KW-0646">Protease inhibitor</keyword>
<evidence type="ECO:0000313" key="5">
    <source>
        <dbReference type="Proteomes" id="UP000031668"/>
    </source>
</evidence>
<reference evidence="4 5" key="1">
    <citation type="journal article" date="2014" name="Genome Biol. Evol.">
        <title>The genome of the myxosporean Thelohanellus kitauei shows adaptations to nutrient acquisition within its fish host.</title>
        <authorList>
            <person name="Yang Y."/>
            <person name="Xiong J."/>
            <person name="Zhou Z."/>
            <person name="Huo F."/>
            <person name="Miao W."/>
            <person name="Ran C."/>
            <person name="Liu Y."/>
            <person name="Zhang J."/>
            <person name="Feng J."/>
            <person name="Wang M."/>
            <person name="Wang M."/>
            <person name="Wang L."/>
            <person name="Yao B."/>
        </authorList>
    </citation>
    <scope>NUCLEOTIDE SEQUENCE [LARGE SCALE GENOMIC DNA]</scope>
    <source>
        <strain evidence="4">Wuqing</strain>
    </source>
</reference>
<dbReference type="InterPro" id="IPR036880">
    <property type="entry name" value="Kunitz_BPTI_sf"/>
</dbReference>
<name>A0A0C2JVX8_THEKT</name>
<gene>
    <name evidence="4" type="ORF">RF11_08870</name>
</gene>
<evidence type="ECO:0000313" key="4">
    <source>
        <dbReference type="EMBL" id="KII73593.1"/>
    </source>
</evidence>
<organism evidence="4 5">
    <name type="scientific">Thelohanellus kitauei</name>
    <name type="common">Myxosporean</name>
    <dbReference type="NCBI Taxonomy" id="669202"/>
    <lineage>
        <taxon>Eukaryota</taxon>
        <taxon>Metazoa</taxon>
        <taxon>Cnidaria</taxon>
        <taxon>Myxozoa</taxon>
        <taxon>Myxosporea</taxon>
        <taxon>Bivalvulida</taxon>
        <taxon>Platysporina</taxon>
        <taxon>Myxobolidae</taxon>
        <taxon>Thelohanellus</taxon>
    </lineage>
</organism>
<comment type="caution">
    <text evidence="4">The sequence shown here is derived from an EMBL/GenBank/DDBJ whole genome shotgun (WGS) entry which is preliminary data.</text>
</comment>
<evidence type="ECO:0000256" key="2">
    <source>
        <dbReference type="ARBA" id="ARBA00022900"/>
    </source>
</evidence>
<sequence>MPSPSNMIFEQSIHNKKGICTQFKYPSGHRQSVALSTPPSPLENALQEIRLAVFQQADPIISYFSVSCLSQSSESRSGPHAVLYEVLNGLQKPTKHKPYVHAEGAKGNDKPNNNQTIARGNEVNRRKATLPVKSSLLGLQLCRQMRYSSCTWFSKYTYWHYDVATRSCVTHTGCGLADPERKYNFFWNEDECIELCKSPHIVTTENWGRPDFNHGLPGLLKQSFNKYSGKCEKYIDICPECPGPLTFDTVEECTKHCVADKSFS</sequence>
<dbReference type="GO" id="GO:0004867">
    <property type="term" value="F:serine-type endopeptidase inhibitor activity"/>
    <property type="evidence" value="ECO:0007669"/>
    <property type="project" value="UniProtKB-KW"/>
</dbReference>
<dbReference type="EMBL" id="JWZT01000762">
    <property type="protein sequence ID" value="KII73593.1"/>
    <property type="molecule type" value="Genomic_DNA"/>
</dbReference>
<protein>
    <recommendedName>
        <fullName evidence="6">BPTI/Kunitz inhibitor domain-containing protein</fullName>
    </recommendedName>
</protein>
<keyword evidence="2" id="KW-0722">Serine protease inhibitor</keyword>